<dbReference type="AlphaFoldDB" id="A0AAW1R8Y4"/>
<accession>A0AAW1R8Y4</accession>
<dbReference type="EMBL" id="JALJOR010000001">
    <property type="protein sequence ID" value="KAK9830460.1"/>
    <property type="molecule type" value="Genomic_DNA"/>
</dbReference>
<dbReference type="PANTHER" id="PTHR33099:SF14">
    <property type="entry name" value="PROLYL 4-HYDROXYLASE ALPHA SUBUNIT FE(2+) 2OG DIOXYGENASE DOMAIN-CONTAINING PROTEIN"/>
    <property type="match status" value="1"/>
</dbReference>
<dbReference type="Proteomes" id="UP001489004">
    <property type="component" value="Unassembled WGS sequence"/>
</dbReference>
<gene>
    <name evidence="1" type="ORF">WJX72_011886</name>
</gene>
<evidence type="ECO:0000313" key="2">
    <source>
        <dbReference type="Proteomes" id="UP001489004"/>
    </source>
</evidence>
<proteinExistence type="predicted"/>
<reference evidence="1 2" key="1">
    <citation type="journal article" date="2024" name="Nat. Commun.">
        <title>Phylogenomics reveals the evolutionary origins of lichenization in chlorophyte algae.</title>
        <authorList>
            <person name="Puginier C."/>
            <person name="Libourel C."/>
            <person name="Otte J."/>
            <person name="Skaloud P."/>
            <person name="Haon M."/>
            <person name="Grisel S."/>
            <person name="Petersen M."/>
            <person name="Berrin J.G."/>
            <person name="Delaux P.M."/>
            <person name="Dal Grande F."/>
            <person name="Keller J."/>
        </authorList>
    </citation>
    <scope>NUCLEOTIDE SEQUENCE [LARGE SCALE GENOMIC DNA]</scope>
    <source>
        <strain evidence="1 2">SAG 2043</strain>
    </source>
</reference>
<evidence type="ECO:0000313" key="1">
    <source>
        <dbReference type="EMBL" id="KAK9830460.1"/>
    </source>
</evidence>
<evidence type="ECO:0008006" key="3">
    <source>
        <dbReference type="Google" id="ProtNLM"/>
    </source>
</evidence>
<sequence length="344" mass="36781">MNATFSCGGTLDRGDAPFWMVYVADGEADPNLHELDLPHPGTGALEKLANACSLATFGNGKEDVLDLNYRRALKLDPACFVTNFALAEHDILREVASVMMPSAAGIRAKLYKLNVHRKGDLFKAYVDTPTSSDMFGSLVVCLSSEHTGGALRITQNGVSVKYDCGGKAASNAVQWMAFYSDCEHEVEEVTSGYRITLTYNLYADSAPEAQGSQPVTKLDTAAPALHTCLTEALQNPSFMPGGGALGFACQHAYPHTDEGLARNLAPLLKGADAAVFATAAQLGLKPTLKAVWDTAKYNGPDWEDNWESELADEEEGQDAGDEDDRAAFIKAHVPAWGEGGRGDA</sequence>
<name>A0AAW1R8Y4_9CHLO</name>
<comment type="caution">
    <text evidence="1">The sequence shown here is derived from an EMBL/GenBank/DDBJ whole genome shotgun (WGS) entry which is preliminary data.</text>
</comment>
<organism evidence="1 2">
    <name type="scientific">[Myrmecia] bisecta</name>
    <dbReference type="NCBI Taxonomy" id="41462"/>
    <lineage>
        <taxon>Eukaryota</taxon>
        <taxon>Viridiplantae</taxon>
        <taxon>Chlorophyta</taxon>
        <taxon>core chlorophytes</taxon>
        <taxon>Trebouxiophyceae</taxon>
        <taxon>Trebouxiales</taxon>
        <taxon>Trebouxiaceae</taxon>
        <taxon>Myrmecia</taxon>
    </lineage>
</organism>
<protein>
    <recommendedName>
        <fullName evidence="3">Fe2OG dioxygenase domain-containing protein</fullName>
    </recommendedName>
</protein>
<dbReference type="Gene3D" id="2.60.120.620">
    <property type="entry name" value="q2cbj1_9rhob like domain"/>
    <property type="match status" value="1"/>
</dbReference>
<dbReference type="PANTHER" id="PTHR33099">
    <property type="entry name" value="FE2OG DIOXYGENASE DOMAIN-CONTAINING PROTEIN"/>
    <property type="match status" value="1"/>
</dbReference>
<keyword evidence="2" id="KW-1185">Reference proteome</keyword>